<dbReference type="GO" id="GO:0003677">
    <property type="term" value="F:DNA binding"/>
    <property type="evidence" value="ECO:0007669"/>
    <property type="project" value="InterPro"/>
</dbReference>
<protein>
    <submittedName>
        <fullName evidence="1">Uncharacterized protein</fullName>
    </submittedName>
</protein>
<dbReference type="Proteomes" id="UP000034854">
    <property type="component" value="Unassembled WGS sequence"/>
</dbReference>
<gene>
    <name evidence="1" type="ORF">UU34_C0025G0006</name>
</gene>
<reference evidence="1 2" key="1">
    <citation type="journal article" date="2015" name="Nature">
        <title>rRNA introns, odd ribosomes, and small enigmatic genomes across a large radiation of phyla.</title>
        <authorList>
            <person name="Brown C.T."/>
            <person name="Hug L.A."/>
            <person name="Thomas B.C."/>
            <person name="Sharon I."/>
            <person name="Castelle C.J."/>
            <person name="Singh A."/>
            <person name="Wilkins M.J."/>
            <person name="Williams K.H."/>
            <person name="Banfield J.F."/>
        </authorList>
    </citation>
    <scope>NUCLEOTIDE SEQUENCE [LARGE SCALE GENOMIC DNA]</scope>
</reference>
<name>A0A0G0UAE8_9BACT</name>
<dbReference type="Gene3D" id="1.10.10.10">
    <property type="entry name" value="Winged helix-like DNA-binding domain superfamily/Winged helix DNA-binding domain"/>
    <property type="match status" value="1"/>
</dbReference>
<evidence type="ECO:0000313" key="1">
    <source>
        <dbReference type="EMBL" id="KKR85964.1"/>
    </source>
</evidence>
<proteinExistence type="predicted"/>
<dbReference type="EMBL" id="LCAG01000025">
    <property type="protein sequence ID" value="KKR85964.1"/>
    <property type="molecule type" value="Genomic_DNA"/>
</dbReference>
<organism evidence="1 2">
    <name type="scientific">Candidatus Curtissbacteria bacterium GW2011_GWA1_41_11</name>
    <dbReference type="NCBI Taxonomy" id="1618409"/>
    <lineage>
        <taxon>Bacteria</taxon>
        <taxon>Candidatus Curtissiibacteriota</taxon>
    </lineage>
</organism>
<dbReference type="GO" id="GO:0006355">
    <property type="term" value="P:regulation of DNA-templated transcription"/>
    <property type="evidence" value="ECO:0007669"/>
    <property type="project" value="InterPro"/>
</dbReference>
<dbReference type="AlphaFoldDB" id="A0A0G0UAE8"/>
<comment type="caution">
    <text evidence="1">The sequence shown here is derived from an EMBL/GenBank/DDBJ whole genome shotgun (WGS) entry which is preliminary data.</text>
</comment>
<dbReference type="InterPro" id="IPR036388">
    <property type="entry name" value="WH-like_DNA-bd_sf"/>
</dbReference>
<sequence>MDNKFELVPSPVKIVAYAQARPDENGRPRGARYTRAVVEGFSEKKGVGVNWQLANELLDGGETRCLPLFTDGLSVEKLANQLKLSPHTVENILSALAKKLLPRDVRNDDDPQAYKHQVALKLFELGVLELTDP</sequence>
<accession>A0A0G0UAE8</accession>
<evidence type="ECO:0000313" key="2">
    <source>
        <dbReference type="Proteomes" id="UP000034854"/>
    </source>
</evidence>
<dbReference type="InterPro" id="IPR016032">
    <property type="entry name" value="Sig_transdc_resp-reg_C-effctor"/>
</dbReference>
<dbReference type="SUPFAM" id="SSF46894">
    <property type="entry name" value="C-terminal effector domain of the bipartite response regulators"/>
    <property type="match status" value="1"/>
</dbReference>